<evidence type="ECO:0000256" key="5">
    <source>
        <dbReference type="ARBA" id="ARBA00022741"/>
    </source>
</evidence>
<evidence type="ECO:0000256" key="3">
    <source>
        <dbReference type="ARBA" id="ARBA00022553"/>
    </source>
</evidence>
<protein>
    <recommendedName>
        <fullName evidence="2">histidine kinase</fullName>
        <ecNumber evidence="2">2.7.13.3</ecNumber>
    </recommendedName>
</protein>
<comment type="catalytic activity">
    <reaction evidence="1">
        <text>ATP + protein L-histidine = ADP + protein N-phospho-L-histidine.</text>
        <dbReference type="EC" id="2.7.13.3"/>
    </reaction>
</comment>
<keyword evidence="4" id="KW-0808">Transferase</keyword>
<evidence type="ECO:0000313" key="8">
    <source>
        <dbReference type="EMBL" id="MBB3874500.1"/>
    </source>
</evidence>
<keyword evidence="6 8" id="KW-0418">Kinase</keyword>
<dbReference type="GO" id="GO:0005524">
    <property type="term" value="F:ATP binding"/>
    <property type="evidence" value="ECO:0007669"/>
    <property type="project" value="UniProtKB-KW"/>
</dbReference>
<comment type="caution">
    <text evidence="8">The sequence shown here is derived from an EMBL/GenBank/DDBJ whole genome shotgun (WGS) entry which is preliminary data.</text>
</comment>
<dbReference type="Gene3D" id="3.30.565.10">
    <property type="entry name" value="Histidine kinase-like ATPase, C-terminal domain"/>
    <property type="match status" value="1"/>
</dbReference>
<dbReference type="EC" id="2.7.13.3" evidence="2"/>
<reference evidence="8 9" key="1">
    <citation type="submission" date="2020-08" db="EMBL/GenBank/DDBJ databases">
        <title>Genomic Encyclopedia of Type Strains, Phase IV (KMG-IV): sequencing the most valuable type-strain genomes for metagenomic binning, comparative biology and taxonomic classification.</title>
        <authorList>
            <person name="Goeker M."/>
        </authorList>
    </citation>
    <scope>NUCLEOTIDE SEQUENCE [LARGE SCALE GENOMIC DNA]</scope>
    <source>
        <strain evidence="8 9">DSM 15581</strain>
    </source>
</reference>
<dbReference type="InterPro" id="IPR036890">
    <property type="entry name" value="HATPase_C_sf"/>
</dbReference>
<dbReference type="PANTHER" id="PTHR41523">
    <property type="entry name" value="TWO-COMPONENT SYSTEM SENSOR PROTEIN"/>
    <property type="match status" value="1"/>
</dbReference>
<dbReference type="Proteomes" id="UP000528945">
    <property type="component" value="Unassembled WGS sequence"/>
</dbReference>
<evidence type="ECO:0000313" key="9">
    <source>
        <dbReference type="Proteomes" id="UP000528945"/>
    </source>
</evidence>
<evidence type="ECO:0000256" key="7">
    <source>
        <dbReference type="ARBA" id="ARBA00022840"/>
    </source>
</evidence>
<organism evidence="8 9">
    <name type="scientific">Sphingomonas aquatilis</name>
    <dbReference type="NCBI Taxonomy" id="93063"/>
    <lineage>
        <taxon>Bacteria</taxon>
        <taxon>Pseudomonadati</taxon>
        <taxon>Pseudomonadota</taxon>
        <taxon>Alphaproteobacteria</taxon>
        <taxon>Sphingomonadales</taxon>
        <taxon>Sphingomonadaceae</taxon>
        <taxon>Sphingomonas</taxon>
    </lineage>
</organism>
<evidence type="ECO:0000256" key="1">
    <source>
        <dbReference type="ARBA" id="ARBA00000085"/>
    </source>
</evidence>
<proteinExistence type="predicted"/>
<keyword evidence="3" id="KW-0597">Phosphoprotein</keyword>
<keyword evidence="7" id="KW-0067">ATP-binding</keyword>
<sequence length="355" mass="38961">MPIVGFPFHRPMQNCVRHDAPPAAIATTARAFRTFARLRITPRHAIRIVSELLDRPLRQQGAPGGGRWRVPLMNRLCEERRIMSVEASPVYLTIQWKDLPASIRITDHADGAIRSGRLHDGSLNAVSRLPVTIPATTDDGRIVSLSIASDEDRSFDIVTQTEAVHRSRNLVSLAIALARLSLAPLGANPVVAAFIDSLRSLDAVARIGCEVTGDYCSIQQVTAQVTARFDDPQRPRVAQSGSSVALAARWANLIAIVLHELCANAIRHGALTSPLGRVDIRWALVRSEAGDAALHLTWREIDGPPVSMPAKTGFGSRLLRDLIASNRRCEAIMRLPPSGLVYSLSIKLMRDEWRE</sequence>
<dbReference type="EMBL" id="JACIDB010000001">
    <property type="protein sequence ID" value="MBB3874500.1"/>
    <property type="molecule type" value="Genomic_DNA"/>
</dbReference>
<evidence type="ECO:0000256" key="4">
    <source>
        <dbReference type="ARBA" id="ARBA00022679"/>
    </source>
</evidence>
<evidence type="ECO:0000256" key="6">
    <source>
        <dbReference type="ARBA" id="ARBA00022777"/>
    </source>
</evidence>
<dbReference type="GO" id="GO:0004673">
    <property type="term" value="F:protein histidine kinase activity"/>
    <property type="evidence" value="ECO:0007669"/>
    <property type="project" value="UniProtKB-EC"/>
</dbReference>
<dbReference type="RefSeq" id="WP_244304932.1">
    <property type="nucleotide sequence ID" value="NZ_JACIDB010000001.1"/>
</dbReference>
<keyword evidence="5" id="KW-0547">Nucleotide-binding</keyword>
<gene>
    <name evidence="8" type="ORF">GGR47_000716</name>
</gene>
<keyword evidence="9" id="KW-1185">Reference proteome</keyword>
<accession>A0AAW3TN86</accession>
<dbReference type="PANTHER" id="PTHR41523:SF7">
    <property type="entry name" value="HISTIDINE KINASE"/>
    <property type="match status" value="1"/>
</dbReference>
<evidence type="ECO:0000256" key="2">
    <source>
        <dbReference type="ARBA" id="ARBA00012438"/>
    </source>
</evidence>
<name>A0AAW3TN86_9SPHN</name>
<dbReference type="AlphaFoldDB" id="A0AAW3TN86"/>